<feature type="domain" description="FAD dependent oxidoreductase" evidence="3">
    <location>
        <begin position="6"/>
        <end position="337"/>
    </location>
</feature>
<evidence type="ECO:0000256" key="1">
    <source>
        <dbReference type="ARBA" id="ARBA00023002"/>
    </source>
</evidence>
<evidence type="ECO:0000313" key="5">
    <source>
        <dbReference type="Proteomes" id="UP001262032"/>
    </source>
</evidence>
<name>A0AAW8N6Q3_PSEOX</name>
<dbReference type="EMBL" id="JAVDWN010000002">
    <property type="protein sequence ID" value="MDR7162897.1"/>
    <property type="molecule type" value="Genomic_DNA"/>
</dbReference>
<dbReference type="GO" id="GO:0016491">
    <property type="term" value="F:oxidoreductase activity"/>
    <property type="evidence" value="ECO:0007669"/>
    <property type="project" value="UniProtKB-KW"/>
</dbReference>
<evidence type="ECO:0000313" key="4">
    <source>
        <dbReference type="EMBL" id="MDR7162897.1"/>
    </source>
</evidence>
<keyword evidence="1" id="KW-0560">Oxidoreductase</keyword>
<sequence>MAAHYDVLIVGGGIAGLSLASALAGKCSVALVEAEQELAYHTSSRSARQFIPSYGPPVVQELTVRTLELLAARDTELPEPILTPRSFMLIGAEEDVAAEASGLMRSITPAEALELCPALVPGTFEAAGLDEGSFGCNAPLLLEDHRGRAASAGVDIITGARVHTAQRLGSGWQVGAGTEGFQAGVLVNAAGAWADELAVISGVEKLGLQPYRRTAAIAAVDHPLPEHSPMVAAADNSFYFRRDGDDVLISPSESEPSGPEDARPRAGDIERLVDRLNRITTLGITEVRRAWTGLRTEAADGVPLAGFDAEAPGFYWLAGQGGYGFQTSSAMAELAAAQILAGQGGAGQGAAGGAGAAAAAGTAGPESRTAQALAATRWSVRR</sequence>
<dbReference type="InterPro" id="IPR006076">
    <property type="entry name" value="FAD-dep_OxRdtase"/>
</dbReference>
<dbReference type="Pfam" id="PF01266">
    <property type="entry name" value="DAO"/>
    <property type="match status" value="1"/>
</dbReference>
<dbReference type="PANTHER" id="PTHR13847">
    <property type="entry name" value="SARCOSINE DEHYDROGENASE-RELATED"/>
    <property type="match status" value="1"/>
</dbReference>
<dbReference type="InterPro" id="IPR036188">
    <property type="entry name" value="FAD/NAD-bd_sf"/>
</dbReference>
<accession>A0AAW8N6Q3</accession>
<reference evidence="4" key="1">
    <citation type="submission" date="2023-07" db="EMBL/GenBank/DDBJ databases">
        <title>Sorghum-associated microbial communities from plants grown in Nebraska, USA.</title>
        <authorList>
            <person name="Schachtman D."/>
        </authorList>
    </citation>
    <scope>NUCLEOTIDE SEQUENCE</scope>
    <source>
        <strain evidence="4">BE261</strain>
    </source>
</reference>
<dbReference type="AlphaFoldDB" id="A0AAW8N6Q3"/>
<proteinExistence type="predicted"/>
<protein>
    <submittedName>
        <fullName evidence="4">Glycine/D-amino acid oxidase-like deaminating enzyme</fullName>
    </submittedName>
</protein>
<comment type="caution">
    <text evidence="4">The sequence shown here is derived from an EMBL/GenBank/DDBJ whole genome shotgun (WGS) entry which is preliminary data.</text>
</comment>
<dbReference type="RefSeq" id="WP_310109663.1">
    <property type="nucleotide sequence ID" value="NZ_JAVDTN010000002.1"/>
</dbReference>
<dbReference type="Gene3D" id="3.30.9.10">
    <property type="entry name" value="D-Amino Acid Oxidase, subunit A, domain 2"/>
    <property type="match status" value="1"/>
</dbReference>
<dbReference type="SUPFAM" id="SSF51905">
    <property type="entry name" value="FAD/NAD(P)-binding domain"/>
    <property type="match status" value="1"/>
</dbReference>
<gene>
    <name evidence="4" type="ORF">J2X12_000905</name>
</gene>
<dbReference type="Gene3D" id="3.50.50.60">
    <property type="entry name" value="FAD/NAD(P)-binding domain"/>
    <property type="match status" value="1"/>
</dbReference>
<feature type="region of interest" description="Disordered" evidence="2">
    <location>
        <begin position="350"/>
        <end position="382"/>
    </location>
</feature>
<organism evidence="4 5">
    <name type="scientific">Pseudarthrobacter oxydans</name>
    <name type="common">Arthrobacter oxydans</name>
    <dbReference type="NCBI Taxonomy" id="1671"/>
    <lineage>
        <taxon>Bacteria</taxon>
        <taxon>Bacillati</taxon>
        <taxon>Actinomycetota</taxon>
        <taxon>Actinomycetes</taxon>
        <taxon>Micrococcales</taxon>
        <taxon>Micrococcaceae</taxon>
        <taxon>Pseudarthrobacter</taxon>
    </lineage>
</organism>
<dbReference type="GeneID" id="97421266"/>
<dbReference type="GO" id="GO:0005737">
    <property type="term" value="C:cytoplasm"/>
    <property type="evidence" value="ECO:0007669"/>
    <property type="project" value="TreeGrafter"/>
</dbReference>
<evidence type="ECO:0000256" key="2">
    <source>
        <dbReference type="SAM" id="MobiDB-lite"/>
    </source>
</evidence>
<dbReference type="PANTHER" id="PTHR13847:SF287">
    <property type="entry name" value="FAD-DEPENDENT OXIDOREDUCTASE DOMAIN-CONTAINING PROTEIN 1"/>
    <property type="match status" value="1"/>
</dbReference>
<evidence type="ECO:0000259" key="3">
    <source>
        <dbReference type="Pfam" id="PF01266"/>
    </source>
</evidence>
<dbReference type="Proteomes" id="UP001262032">
    <property type="component" value="Unassembled WGS sequence"/>
</dbReference>